<sequence length="49" mass="5496">MLADAASQAPAYGALGLQRQFNQLCKFTTQIRQMQEILLHYVTGQVIQT</sequence>
<keyword evidence="2" id="KW-1185">Reference proteome</keyword>
<protein>
    <submittedName>
        <fullName evidence="1">Uncharacterized protein</fullName>
    </submittedName>
</protein>
<dbReference type="AlphaFoldDB" id="W0V3N1"/>
<dbReference type="STRING" id="1349767.GJA_1285"/>
<dbReference type="KEGG" id="jag:GJA_1285"/>
<evidence type="ECO:0000313" key="2">
    <source>
        <dbReference type="Proteomes" id="UP000027604"/>
    </source>
</evidence>
<dbReference type="HOGENOM" id="CLU_3136604_0_0_4"/>
<evidence type="ECO:0000313" key="1">
    <source>
        <dbReference type="EMBL" id="CDG81938.1"/>
    </source>
</evidence>
<name>W0V3N1_9BURK</name>
<organism evidence="1 2">
    <name type="scientific">Janthinobacterium agaricidamnosum NBRC 102515 = DSM 9628</name>
    <dbReference type="NCBI Taxonomy" id="1349767"/>
    <lineage>
        <taxon>Bacteria</taxon>
        <taxon>Pseudomonadati</taxon>
        <taxon>Pseudomonadota</taxon>
        <taxon>Betaproteobacteria</taxon>
        <taxon>Burkholderiales</taxon>
        <taxon>Oxalobacteraceae</taxon>
        <taxon>Janthinobacterium</taxon>
    </lineage>
</organism>
<gene>
    <name evidence="1" type="ORF">GJA_1285</name>
</gene>
<dbReference type="Proteomes" id="UP000027604">
    <property type="component" value="Chromosome I"/>
</dbReference>
<proteinExistence type="predicted"/>
<accession>W0V3N1</accession>
<reference evidence="1 2" key="1">
    <citation type="journal article" date="2015" name="Genome Announc.">
        <title>Genome Sequence of Mushroom Soft-Rot Pathogen Janthinobacterium agaricidamnosum.</title>
        <authorList>
            <person name="Graupner K."/>
            <person name="Lackner G."/>
            <person name="Hertweck C."/>
        </authorList>
    </citation>
    <scope>NUCLEOTIDE SEQUENCE [LARGE SCALE GENOMIC DNA]</scope>
    <source>
        <strain evidence="2">NBRC 102515 / DSM 9628</strain>
    </source>
</reference>
<dbReference type="EMBL" id="HG322949">
    <property type="protein sequence ID" value="CDG81938.1"/>
    <property type="molecule type" value="Genomic_DNA"/>
</dbReference>